<dbReference type="InterPro" id="IPR007387">
    <property type="entry name" value="TRAP_DctQ"/>
</dbReference>
<dbReference type="Proteomes" id="UP000787635">
    <property type="component" value="Unassembled WGS sequence"/>
</dbReference>
<keyword evidence="3" id="KW-1003">Cell membrane</keyword>
<feature type="transmembrane region" description="Helical" evidence="9">
    <location>
        <begin position="45"/>
        <end position="70"/>
    </location>
</feature>
<comment type="caution">
    <text evidence="11">The sequence shown here is derived from an EMBL/GenBank/DDBJ whole genome shotgun (WGS) entry which is preliminary data.</text>
</comment>
<evidence type="ECO:0000259" key="10">
    <source>
        <dbReference type="Pfam" id="PF04290"/>
    </source>
</evidence>
<evidence type="ECO:0000256" key="6">
    <source>
        <dbReference type="ARBA" id="ARBA00022989"/>
    </source>
</evidence>
<evidence type="ECO:0000313" key="12">
    <source>
        <dbReference type="Proteomes" id="UP000787635"/>
    </source>
</evidence>
<evidence type="ECO:0000256" key="2">
    <source>
        <dbReference type="ARBA" id="ARBA00022448"/>
    </source>
</evidence>
<gene>
    <name evidence="11" type="ORF">HEQ75_07370</name>
</gene>
<evidence type="ECO:0000256" key="1">
    <source>
        <dbReference type="ARBA" id="ARBA00004429"/>
    </source>
</evidence>
<comment type="function">
    <text evidence="9">Part of the tripartite ATP-independent periplasmic (TRAP) transport system.</text>
</comment>
<feature type="domain" description="Tripartite ATP-independent periplasmic transporters DctQ component" evidence="10">
    <location>
        <begin position="62"/>
        <end position="187"/>
    </location>
</feature>
<sequence>MNVVPLQVTGAATLAVVLLALWVGSGPGGGTRGTIRAALLRLDRIVTFIAALLACLALAIAVLAGLWQVFARFATETPSIWSEALVRTALVWMAYIGVGVALRAGALVSIDVAHRLTGGVLRRAIEAASLACTLSFLGVTFWFGWIMAQRVQFQEMAGLEVSMSWGYAAIPLGAAFAMLGAIGHFLDRRNEELESAV</sequence>
<accession>A0ABX1E0Q8</accession>
<keyword evidence="2 9" id="KW-0813">Transport</keyword>
<dbReference type="PANTHER" id="PTHR35011:SF11">
    <property type="entry name" value="TRAP TRANSPORTER SMALL PERMEASE PROTEIN"/>
    <property type="match status" value="1"/>
</dbReference>
<organism evidence="11 12">
    <name type="scientific">Falsiroseomonas selenitidurans</name>
    <dbReference type="NCBI Taxonomy" id="2716335"/>
    <lineage>
        <taxon>Bacteria</taxon>
        <taxon>Pseudomonadati</taxon>
        <taxon>Pseudomonadota</taxon>
        <taxon>Alphaproteobacteria</taxon>
        <taxon>Acetobacterales</taxon>
        <taxon>Roseomonadaceae</taxon>
        <taxon>Falsiroseomonas</taxon>
    </lineage>
</organism>
<feature type="transmembrane region" description="Helical" evidence="9">
    <location>
        <begin position="6"/>
        <end position="24"/>
    </location>
</feature>
<evidence type="ECO:0000256" key="9">
    <source>
        <dbReference type="RuleBase" id="RU369079"/>
    </source>
</evidence>
<name>A0ABX1E0Q8_9PROT</name>
<comment type="subunit">
    <text evidence="9">The complex comprises the extracytoplasmic solute receptor protein and the two transmembrane proteins.</text>
</comment>
<comment type="subcellular location">
    <subcellularLocation>
        <location evidence="1 9">Cell inner membrane</location>
        <topology evidence="1 9">Multi-pass membrane protein</topology>
    </subcellularLocation>
</comment>
<keyword evidence="6 9" id="KW-1133">Transmembrane helix</keyword>
<evidence type="ECO:0000256" key="8">
    <source>
        <dbReference type="ARBA" id="ARBA00038436"/>
    </source>
</evidence>
<evidence type="ECO:0000256" key="4">
    <source>
        <dbReference type="ARBA" id="ARBA00022519"/>
    </source>
</evidence>
<keyword evidence="4 9" id="KW-0997">Cell inner membrane</keyword>
<keyword evidence="7 9" id="KW-0472">Membrane</keyword>
<proteinExistence type="inferred from homology"/>
<evidence type="ECO:0000256" key="5">
    <source>
        <dbReference type="ARBA" id="ARBA00022692"/>
    </source>
</evidence>
<dbReference type="EMBL" id="JAAVNE010000008">
    <property type="protein sequence ID" value="NKC30678.1"/>
    <property type="molecule type" value="Genomic_DNA"/>
</dbReference>
<comment type="caution">
    <text evidence="9">Lacks conserved residue(s) required for the propagation of feature annotation.</text>
</comment>
<feature type="transmembrane region" description="Helical" evidence="9">
    <location>
        <begin position="124"/>
        <end position="145"/>
    </location>
</feature>
<keyword evidence="12" id="KW-1185">Reference proteome</keyword>
<evidence type="ECO:0000313" key="11">
    <source>
        <dbReference type="EMBL" id="NKC30678.1"/>
    </source>
</evidence>
<feature type="transmembrane region" description="Helical" evidence="9">
    <location>
        <begin position="165"/>
        <end position="186"/>
    </location>
</feature>
<dbReference type="Pfam" id="PF04290">
    <property type="entry name" value="DctQ"/>
    <property type="match status" value="1"/>
</dbReference>
<evidence type="ECO:0000256" key="3">
    <source>
        <dbReference type="ARBA" id="ARBA00022475"/>
    </source>
</evidence>
<protein>
    <recommendedName>
        <fullName evidence="9">TRAP transporter small permease protein</fullName>
    </recommendedName>
</protein>
<dbReference type="PANTHER" id="PTHR35011">
    <property type="entry name" value="2,3-DIKETO-L-GULONATE TRAP TRANSPORTER SMALL PERMEASE PROTEIN YIAM"/>
    <property type="match status" value="1"/>
</dbReference>
<feature type="transmembrane region" description="Helical" evidence="9">
    <location>
        <begin position="90"/>
        <end position="112"/>
    </location>
</feature>
<reference evidence="11 12" key="1">
    <citation type="submission" date="2020-03" db="EMBL/GenBank/DDBJ databases">
        <title>Roseomonas selenitidurans sp. nov. isolated from urban soil.</title>
        <authorList>
            <person name="Liu H."/>
        </authorList>
    </citation>
    <scope>NUCLEOTIDE SEQUENCE [LARGE SCALE GENOMIC DNA]</scope>
    <source>
        <strain evidence="11 12">BU-1</strain>
    </source>
</reference>
<dbReference type="InterPro" id="IPR055348">
    <property type="entry name" value="DctQ"/>
</dbReference>
<keyword evidence="5 9" id="KW-0812">Transmembrane</keyword>
<evidence type="ECO:0000256" key="7">
    <source>
        <dbReference type="ARBA" id="ARBA00023136"/>
    </source>
</evidence>
<comment type="similarity">
    <text evidence="8 9">Belongs to the TRAP transporter small permease family.</text>
</comment>